<dbReference type="InterPro" id="IPR002123">
    <property type="entry name" value="Plipid/glycerol_acylTrfase"/>
</dbReference>
<dbReference type="SUPFAM" id="SSF55729">
    <property type="entry name" value="Acyl-CoA N-acyltransferases (Nat)"/>
    <property type="match status" value="1"/>
</dbReference>
<keyword evidence="5" id="KW-0012">Acyltransferase</keyword>
<dbReference type="InterPro" id="IPR016181">
    <property type="entry name" value="Acyl_CoA_acyltransferase"/>
</dbReference>
<evidence type="ECO:0000256" key="9">
    <source>
        <dbReference type="ARBA" id="ARBA00045724"/>
    </source>
</evidence>
<dbReference type="SMART" id="SM00563">
    <property type="entry name" value="PlsC"/>
    <property type="match status" value="1"/>
</dbReference>
<evidence type="ECO:0000256" key="10">
    <source>
        <dbReference type="ARBA" id="ARBA00047785"/>
    </source>
</evidence>
<dbReference type="GO" id="GO:0006629">
    <property type="term" value="P:lipid metabolic process"/>
    <property type="evidence" value="ECO:0007669"/>
    <property type="project" value="UniProtKB-KW"/>
</dbReference>
<organism evidence="12 13">
    <name type="scientific">Idiomarina ramblicola</name>
    <dbReference type="NCBI Taxonomy" id="263724"/>
    <lineage>
        <taxon>Bacteria</taxon>
        <taxon>Pseudomonadati</taxon>
        <taxon>Pseudomonadota</taxon>
        <taxon>Gammaproteobacteria</taxon>
        <taxon>Alteromonadales</taxon>
        <taxon>Idiomarinaceae</taxon>
        <taxon>Idiomarina</taxon>
    </lineage>
</organism>
<keyword evidence="13" id="KW-1185">Reference proteome</keyword>
<evidence type="ECO:0000256" key="4">
    <source>
        <dbReference type="ARBA" id="ARBA00023098"/>
    </source>
</evidence>
<dbReference type="OrthoDB" id="1113830at2"/>
<evidence type="ECO:0000256" key="5">
    <source>
        <dbReference type="ARBA" id="ARBA00023315"/>
    </source>
</evidence>
<dbReference type="Pfam" id="PF13444">
    <property type="entry name" value="Acetyltransf_5"/>
    <property type="match status" value="1"/>
</dbReference>
<dbReference type="InterPro" id="IPR045746">
    <property type="entry name" value="ACT14924-like_Acyltransf_dom"/>
</dbReference>
<accession>A0A432YVB3</accession>
<name>A0A432YVB3_9GAMM</name>
<sequence>MLSVDKVVNDKLPQIKGKPWLEKPTTWFLRNLLHEEDIQEFGKSAPSLEGIDFVEHALDYFNFTYAYSSQELDNIPVSGRLVIIANHPIGSLDGLALLKLVSEIRSDVKIVANEWLSVLEPLNSLLLPINVFAGKPSRKDIRNIHSHLHDEGCVILFPAGEVSRLRPNGVRDTHWQSGFLKIAKATQSDILPIRLDAHNSAWFYTASMVYKPLATMLLVKEMFRQQRKQVKCHIGQRIPTEAFLQQGLSVNQQVKLFKKHLYRLGTQKKSIFPTQTAIARPESRQPLKAAIEACELLGETPCGKKIYLYEFNGSSPILREIGRLREVAFRTVGEGTWRKRDLDEYDTWYMHLILWDPDDLEIAGAYRLGDCKKIIEAHGQNGLYSDGFYEFSDAMKEIFPQSLELGRSFVQPRYWGKRSLDYLWVGIGALLRKHPNYRYLFGSVSISNALPKDAQAALVKFYSSHFPPQTPMARANIPYRLNTDSTVPDFTGNNYADEFVLLKSYMANIGSAIPTLYKQYSELCEPGGVQFLEFGVDPDFNHSIDGLVLVDTTKLSAKKRKRYLETR</sequence>
<reference evidence="13" key="1">
    <citation type="journal article" date="2018" name="Front. Microbiol.">
        <title>Genome-Based Analysis Reveals the Taxonomy and Diversity of the Family Idiomarinaceae.</title>
        <authorList>
            <person name="Liu Y."/>
            <person name="Lai Q."/>
            <person name="Shao Z."/>
        </authorList>
    </citation>
    <scope>NUCLEOTIDE SEQUENCE [LARGE SCALE GENOMIC DNA]</scope>
    <source>
        <strain evidence="13">R22</strain>
    </source>
</reference>
<dbReference type="InterPro" id="IPR052351">
    <property type="entry name" value="Ornithine_N-alpha-AT"/>
</dbReference>
<keyword evidence="4" id="KW-0443">Lipid metabolism</keyword>
<proteinExistence type="inferred from homology"/>
<evidence type="ECO:0000256" key="3">
    <source>
        <dbReference type="ARBA" id="ARBA00022679"/>
    </source>
</evidence>
<evidence type="ECO:0000256" key="6">
    <source>
        <dbReference type="ARBA" id="ARBA00038095"/>
    </source>
</evidence>
<comment type="similarity">
    <text evidence="6">Belongs to the acetyltransferase family. OlsB subfamily.</text>
</comment>
<dbReference type="EMBL" id="PIQC01000007">
    <property type="protein sequence ID" value="RUO67260.1"/>
    <property type="molecule type" value="Genomic_DNA"/>
</dbReference>
<dbReference type="GO" id="GO:0043810">
    <property type="term" value="F:ornithine-acyl [acyl carrier protein] N-acyltransferase activity"/>
    <property type="evidence" value="ECO:0007669"/>
    <property type="project" value="UniProtKB-EC"/>
</dbReference>
<evidence type="ECO:0000256" key="8">
    <source>
        <dbReference type="ARBA" id="ARBA00039866"/>
    </source>
</evidence>
<comment type="catalytic activity">
    <reaction evidence="10">
        <text>a (3R)-hydroxyacyl-[ACP] + L-ornithine = a lyso-ornithine lipid + holo-[ACP] + H(+)</text>
        <dbReference type="Rhea" id="RHEA:20633"/>
        <dbReference type="Rhea" id="RHEA-COMP:9685"/>
        <dbReference type="Rhea" id="RHEA-COMP:9945"/>
        <dbReference type="ChEBI" id="CHEBI:15378"/>
        <dbReference type="ChEBI" id="CHEBI:46911"/>
        <dbReference type="ChEBI" id="CHEBI:64479"/>
        <dbReference type="ChEBI" id="CHEBI:78827"/>
        <dbReference type="ChEBI" id="CHEBI:138482"/>
        <dbReference type="EC" id="2.3.2.30"/>
    </reaction>
    <physiologicalReaction direction="left-to-right" evidence="10">
        <dbReference type="Rhea" id="RHEA:20634"/>
    </physiologicalReaction>
</comment>
<evidence type="ECO:0000256" key="7">
    <source>
        <dbReference type="ARBA" id="ARBA00039058"/>
    </source>
</evidence>
<dbReference type="AlphaFoldDB" id="A0A432YVB3"/>
<dbReference type="RefSeq" id="WP_126782748.1">
    <property type="nucleotide sequence ID" value="NZ_PIQC01000007.1"/>
</dbReference>
<evidence type="ECO:0000256" key="2">
    <source>
        <dbReference type="ARBA" id="ARBA00022516"/>
    </source>
</evidence>
<dbReference type="PANTHER" id="PTHR37323:SF1">
    <property type="entry name" value="L-ORNITHINE N(ALPHA)-ACYLTRANSFERASE"/>
    <property type="match status" value="1"/>
</dbReference>
<dbReference type="EC" id="2.3.2.30" evidence="7"/>
<gene>
    <name evidence="12" type="ORF">CWI78_10460</name>
</gene>
<evidence type="ECO:0000256" key="1">
    <source>
        <dbReference type="ARBA" id="ARBA00005189"/>
    </source>
</evidence>
<dbReference type="CDD" id="cd07986">
    <property type="entry name" value="LPLAT_ACT14924-like"/>
    <property type="match status" value="1"/>
</dbReference>
<dbReference type="Proteomes" id="UP000288058">
    <property type="component" value="Unassembled WGS sequence"/>
</dbReference>
<evidence type="ECO:0000313" key="13">
    <source>
        <dbReference type="Proteomes" id="UP000288058"/>
    </source>
</evidence>
<comment type="pathway">
    <text evidence="1">Lipid metabolism.</text>
</comment>
<dbReference type="SUPFAM" id="SSF69593">
    <property type="entry name" value="Glycerol-3-phosphate (1)-acyltransferase"/>
    <property type="match status" value="1"/>
</dbReference>
<dbReference type="PANTHER" id="PTHR37323">
    <property type="entry name" value="GCN5-RELATED N-ACETYLTRANSFERASE"/>
    <property type="match status" value="1"/>
</dbReference>
<protein>
    <recommendedName>
        <fullName evidence="8">L-ornithine N(alpha)-acyltransferase</fullName>
        <ecNumber evidence="7">2.3.2.30</ecNumber>
    </recommendedName>
</protein>
<comment type="function">
    <text evidence="9">Catalyzes the first step in the biosynthesis of ornithine lipids, which are phosphorus-free membrane lipids. Catalyzes the 3-hydroxyacyl-acyl carrier protein-dependent acylation of ornithine to form lyso-ornithine lipid (LOL).</text>
</comment>
<keyword evidence="3 12" id="KW-0808">Transferase</keyword>
<evidence type="ECO:0000313" key="12">
    <source>
        <dbReference type="EMBL" id="RUO67260.1"/>
    </source>
</evidence>
<keyword evidence="2" id="KW-0444">Lipid biosynthesis</keyword>
<feature type="domain" description="Phospholipid/glycerol acyltransferase" evidence="11">
    <location>
        <begin position="81"/>
        <end position="198"/>
    </location>
</feature>
<evidence type="ECO:0000259" key="11">
    <source>
        <dbReference type="SMART" id="SM00563"/>
    </source>
</evidence>
<dbReference type="Pfam" id="PF19576">
    <property type="entry name" value="Acyltransf_2"/>
    <property type="match status" value="1"/>
</dbReference>
<comment type="caution">
    <text evidence="12">The sequence shown here is derived from an EMBL/GenBank/DDBJ whole genome shotgun (WGS) entry which is preliminary data.</text>
</comment>